<evidence type="ECO:0000259" key="10">
    <source>
        <dbReference type="PROSITE" id="PS00125"/>
    </source>
</evidence>
<keyword evidence="12" id="KW-1185">Reference proteome</keyword>
<evidence type="ECO:0000256" key="2">
    <source>
        <dbReference type="ARBA" id="ARBA00022723"/>
    </source>
</evidence>
<dbReference type="EC" id="3.1.3.16" evidence="8"/>
<evidence type="ECO:0000313" key="12">
    <source>
        <dbReference type="Proteomes" id="UP001165080"/>
    </source>
</evidence>
<dbReference type="Pfam" id="PF00149">
    <property type="entry name" value="Metallophos"/>
    <property type="match status" value="1"/>
</dbReference>
<evidence type="ECO:0000313" key="11">
    <source>
        <dbReference type="EMBL" id="GLC49147.1"/>
    </source>
</evidence>
<accession>A0A9W6BCJ0</accession>
<evidence type="ECO:0000256" key="9">
    <source>
        <dbReference type="SAM" id="MobiDB-lite"/>
    </source>
</evidence>
<protein>
    <recommendedName>
        <fullName evidence="8">Serine/threonine-protein phosphatase</fullName>
        <ecNumber evidence="8">3.1.3.16</ecNumber>
    </recommendedName>
</protein>
<gene>
    <name evidence="11" type="primary">PLEST004392</name>
    <name evidence="11" type="ORF">PLESTB_000187400</name>
</gene>
<feature type="compositionally biased region" description="Basic and acidic residues" evidence="9">
    <location>
        <begin position="600"/>
        <end position="609"/>
    </location>
</feature>
<comment type="cofactor">
    <cofactor evidence="1">
        <name>Mn(2+)</name>
        <dbReference type="ChEBI" id="CHEBI:29035"/>
    </cofactor>
</comment>
<dbReference type="PANTHER" id="PTHR11668">
    <property type="entry name" value="SERINE/THREONINE PROTEIN PHOSPHATASE"/>
    <property type="match status" value="1"/>
</dbReference>
<comment type="catalytic activity">
    <reaction evidence="6">
        <text>O-phospho-L-seryl-[protein] + H2O = L-seryl-[protein] + phosphate</text>
        <dbReference type="Rhea" id="RHEA:20629"/>
        <dbReference type="Rhea" id="RHEA-COMP:9863"/>
        <dbReference type="Rhea" id="RHEA-COMP:11604"/>
        <dbReference type="ChEBI" id="CHEBI:15377"/>
        <dbReference type="ChEBI" id="CHEBI:29999"/>
        <dbReference type="ChEBI" id="CHEBI:43474"/>
        <dbReference type="ChEBI" id="CHEBI:83421"/>
        <dbReference type="EC" id="3.1.3.16"/>
    </reaction>
</comment>
<comment type="similarity">
    <text evidence="8">Belongs to the PPP phosphatase family.</text>
</comment>
<evidence type="ECO:0000256" key="1">
    <source>
        <dbReference type="ARBA" id="ARBA00001936"/>
    </source>
</evidence>
<dbReference type="InterPro" id="IPR004843">
    <property type="entry name" value="Calcineurin-like_PHP"/>
</dbReference>
<dbReference type="SMART" id="SM00156">
    <property type="entry name" value="PP2Ac"/>
    <property type="match status" value="1"/>
</dbReference>
<feature type="region of interest" description="Disordered" evidence="9">
    <location>
        <begin position="539"/>
        <end position="609"/>
    </location>
</feature>
<dbReference type="Proteomes" id="UP001165080">
    <property type="component" value="Unassembled WGS sequence"/>
</dbReference>
<dbReference type="GO" id="GO:0046872">
    <property type="term" value="F:metal ion binding"/>
    <property type="evidence" value="ECO:0007669"/>
    <property type="project" value="UniProtKB-KW"/>
</dbReference>
<reference evidence="11 12" key="1">
    <citation type="journal article" date="2023" name="Commun. Biol.">
        <title>Reorganization of the ancestral sex-determining regions during the evolution of trioecy in Pleodorina starrii.</title>
        <authorList>
            <person name="Takahashi K."/>
            <person name="Suzuki S."/>
            <person name="Kawai-Toyooka H."/>
            <person name="Yamamoto K."/>
            <person name="Hamaji T."/>
            <person name="Ootsuki R."/>
            <person name="Yamaguchi H."/>
            <person name="Kawachi M."/>
            <person name="Higashiyama T."/>
            <person name="Nozaki H."/>
        </authorList>
    </citation>
    <scope>NUCLEOTIDE SEQUENCE [LARGE SCALE GENOMIC DNA]</scope>
    <source>
        <strain evidence="11 12">NIES-4479</strain>
    </source>
</reference>
<dbReference type="PANTHER" id="PTHR11668:SF300">
    <property type="entry name" value="SERINE_THREONINE-PROTEIN PHOSPHATASE"/>
    <property type="match status" value="1"/>
</dbReference>
<comment type="caution">
    <text evidence="11">The sequence shown here is derived from an EMBL/GenBank/DDBJ whole genome shotgun (WGS) entry which is preliminary data.</text>
</comment>
<dbReference type="PRINTS" id="PR00114">
    <property type="entry name" value="STPHPHTASE"/>
</dbReference>
<keyword evidence="2" id="KW-0479">Metal-binding</keyword>
<dbReference type="GO" id="GO:0005737">
    <property type="term" value="C:cytoplasm"/>
    <property type="evidence" value="ECO:0007669"/>
    <property type="project" value="TreeGrafter"/>
</dbReference>
<dbReference type="InterPro" id="IPR006186">
    <property type="entry name" value="Ser/Thr-sp_prot-phosphatase"/>
</dbReference>
<dbReference type="GO" id="GO:0005634">
    <property type="term" value="C:nucleus"/>
    <property type="evidence" value="ECO:0007669"/>
    <property type="project" value="TreeGrafter"/>
</dbReference>
<keyword evidence="4" id="KW-0904">Protein phosphatase</keyword>
<organism evidence="11 12">
    <name type="scientific">Pleodorina starrii</name>
    <dbReference type="NCBI Taxonomy" id="330485"/>
    <lineage>
        <taxon>Eukaryota</taxon>
        <taxon>Viridiplantae</taxon>
        <taxon>Chlorophyta</taxon>
        <taxon>core chlorophytes</taxon>
        <taxon>Chlorophyceae</taxon>
        <taxon>CS clade</taxon>
        <taxon>Chlamydomonadales</taxon>
        <taxon>Volvocaceae</taxon>
        <taxon>Pleodorina</taxon>
    </lineage>
</organism>
<name>A0A9W6BCJ0_9CHLO</name>
<dbReference type="InterPro" id="IPR029052">
    <property type="entry name" value="Metallo-depent_PP-like"/>
</dbReference>
<evidence type="ECO:0000256" key="6">
    <source>
        <dbReference type="ARBA" id="ARBA00047761"/>
    </source>
</evidence>
<keyword evidence="5" id="KW-0464">Manganese</keyword>
<feature type="compositionally biased region" description="Acidic residues" evidence="9">
    <location>
        <begin position="299"/>
        <end position="316"/>
    </location>
</feature>
<feature type="domain" description="Serine/threonine specific protein phosphatases" evidence="10">
    <location>
        <begin position="72"/>
        <end position="77"/>
    </location>
</feature>
<keyword evidence="3 8" id="KW-0378">Hydrolase</keyword>
<feature type="region of interest" description="Disordered" evidence="9">
    <location>
        <begin position="298"/>
        <end position="362"/>
    </location>
</feature>
<evidence type="ECO:0000256" key="8">
    <source>
        <dbReference type="RuleBase" id="RU004273"/>
    </source>
</evidence>
<dbReference type="Gene3D" id="3.60.21.10">
    <property type="match status" value="1"/>
</dbReference>
<dbReference type="GO" id="GO:0004722">
    <property type="term" value="F:protein serine/threonine phosphatase activity"/>
    <property type="evidence" value="ECO:0007669"/>
    <property type="project" value="UniProtKB-EC"/>
</dbReference>
<evidence type="ECO:0000256" key="7">
    <source>
        <dbReference type="ARBA" id="ARBA00048336"/>
    </source>
</evidence>
<evidence type="ECO:0000256" key="3">
    <source>
        <dbReference type="ARBA" id="ARBA00022801"/>
    </source>
</evidence>
<dbReference type="PROSITE" id="PS00125">
    <property type="entry name" value="SER_THR_PHOSPHATASE"/>
    <property type="match status" value="1"/>
</dbReference>
<dbReference type="CDD" id="cd00144">
    <property type="entry name" value="MPP_PPP_family"/>
    <property type="match status" value="1"/>
</dbReference>
<dbReference type="EMBL" id="BRXU01000002">
    <property type="protein sequence ID" value="GLC49147.1"/>
    <property type="molecule type" value="Genomic_DNA"/>
</dbReference>
<evidence type="ECO:0000256" key="5">
    <source>
        <dbReference type="ARBA" id="ARBA00023211"/>
    </source>
</evidence>
<comment type="catalytic activity">
    <reaction evidence="7 8">
        <text>O-phospho-L-threonyl-[protein] + H2O = L-threonyl-[protein] + phosphate</text>
        <dbReference type="Rhea" id="RHEA:47004"/>
        <dbReference type="Rhea" id="RHEA-COMP:11060"/>
        <dbReference type="Rhea" id="RHEA-COMP:11605"/>
        <dbReference type="ChEBI" id="CHEBI:15377"/>
        <dbReference type="ChEBI" id="CHEBI:30013"/>
        <dbReference type="ChEBI" id="CHEBI:43474"/>
        <dbReference type="ChEBI" id="CHEBI:61977"/>
        <dbReference type="EC" id="3.1.3.16"/>
    </reaction>
</comment>
<sequence>MAAEHTLLYVSVSDLHGQFADLLRIWGWCGAPDGSIPWVFLGDYCDRTAFGAEVLLLLYALKIKWPEKIILLRGNHEIPNINRFYGFRDELMRKWGFRRGEALFNAFNESFDYMPLAAIAVPPGYEGEPELCGQDEPVFVPSRYLMVHGGIGRLETLEQISSVQRPIRSGSGDPGEQVMLELVWSDPAPSDDHNGLLPNKRDNYGGGIVSYGADRVHEFCQRNNIVSILRGHECIKEGLELAFGGRVVTFFSAVNYAGNQDNDGYILHLALARDDDDRPSIEVQPIRIEAKPRRWLSYESDDDVEDGDLTDLEPDQDFSQPRKPSDQTQRQIRFVTPAGEDAQAVTDQPNGPGPAAADPARWGDKGAELADAANTVLQHATGPPAGLSSADSMECPVGAEGSTDGSMAGTRELSAAARHLLNLCNEDGFPGAMPVETAELAEQIQTAAAAAAQAQDPTTGRRILIQEMMRSPAFQFAVAQSMRGVLYGSGDASASDDALSGAAVALAGACLDSALGPPGPVPSATATAEIGCDASASDDMMMQDLSPDQTNDQDALQPPKHDGDDCRGSPPSPSRPGVKVVVAFPWATLSDNRWPTPPRPSRDTRQLGE</sequence>
<dbReference type="SUPFAM" id="SSF56300">
    <property type="entry name" value="Metallo-dependent phosphatases"/>
    <property type="match status" value="1"/>
</dbReference>
<evidence type="ECO:0000256" key="4">
    <source>
        <dbReference type="ARBA" id="ARBA00022912"/>
    </source>
</evidence>
<dbReference type="InterPro" id="IPR050341">
    <property type="entry name" value="PP1_catalytic_subunit"/>
</dbReference>
<dbReference type="AlphaFoldDB" id="A0A9W6BCJ0"/>
<proteinExistence type="inferred from homology"/>
<feature type="compositionally biased region" description="Low complexity" evidence="9">
    <location>
        <begin position="349"/>
        <end position="360"/>
    </location>
</feature>